<dbReference type="Gene3D" id="3.40.50.410">
    <property type="entry name" value="von Willebrand factor, type A domain"/>
    <property type="match status" value="1"/>
</dbReference>
<name>A0A365U7C6_9RHOB</name>
<evidence type="ECO:0000313" key="4">
    <source>
        <dbReference type="EMBL" id="RBI84568.1"/>
    </source>
</evidence>
<comment type="similarity">
    <text evidence="1">Belongs to the Mg-chelatase subunits D/I family.</text>
</comment>
<evidence type="ECO:0000313" key="5">
    <source>
        <dbReference type="Proteomes" id="UP000253370"/>
    </source>
</evidence>
<feature type="region of interest" description="Disordered" evidence="2">
    <location>
        <begin position="294"/>
        <end position="329"/>
    </location>
</feature>
<evidence type="ECO:0000259" key="3">
    <source>
        <dbReference type="PROSITE" id="PS50234"/>
    </source>
</evidence>
<organism evidence="4 5">
    <name type="scientific">Rhodosalinus halophilus</name>
    <dbReference type="NCBI Taxonomy" id="2259333"/>
    <lineage>
        <taxon>Bacteria</taxon>
        <taxon>Pseudomonadati</taxon>
        <taxon>Pseudomonadota</taxon>
        <taxon>Alphaproteobacteria</taxon>
        <taxon>Rhodobacterales</taxon>
        <taxon>Paracoccaceae</taxon>
        <taxon>Rhodosalinus</taxon>
    </lineage>
</organism>
<dbReference type="Pfam" id="PF17863">
    <property type="entry name" value="AAA_lid_2"/>
    <property type="match status" value="1"/>
</dbReference>
<dbReference type="InterPro" id="IPR036465">
    <property type="entry name" value="vWFA_dom_sf"/>
</dbReference>
<dbReference type="PROSITE" id="PS50234">
    <property type="entry name" value="VWFA"/>
    <property type="match status" value="1"/>
</dbReference>
<feature type="compositionally biased region" description="Acidic residues" evidence="2">
    <location>
        <begin position="242"/>
        <end position="268"/>
    </location>
</feature>
<accession>A0A365U7C6</accession>
<comment type="caution">
    <text evidence="4">The sequence shown here is derived from an EMBL/GenBank/DDBJ whole genome shotgun (WGS) entry which is preliminary data.</text>
</comment>
<feature type="compositionally biased region" description="Basic residues" evidence="2">
    <location>
        <begin position="307"/>
        <end position="316"/>
    </location>
</feature>
<dbReference type="SUPFAM" id="SSF52540">
    <property type="entry name" value="P-loop containing nucleoside triphosphate hydrolases"/>
    <property type="match status" value="1"/>
</dbReference>
<evidence type="ECO:0000256" key="1">
    <source>
        <dbReference type="ARBA" id="ARBA00005799"/>
    </source>
</evidence>
<dbReference type="InterPro" id="IPR041628">
    <property type="entry name" value="ChlI/MoxR_AAA_lid"/>
</dbReference>
<dbReference type="PANTHER" id="PTHR43473">
    <property type="entry name" value="MAGNESIUM-CHELATASE SUBUNIT CHLD, CHLOROPLASTIC"/>
    <property type="match status" value="1"/>
</dbReference>
<dbReference type="PANTHER" id="PTHR43473:SF2">
    <property type="entry name" value="MAGNESIUM-CHELATASE SUBUNIT CHLD, CHLOROPLASTIC"/>
    <property type="match status" value="1"/>
</dbReference>
<keyword evidence="5" id="KW-1185">Reference proteome</keyword>
<dbReference type="Pfam" id="PF13519">
    <property type="entry name" value="VWA_2"/>
    <property type="match status" value="1"/>
</dbReference>
<dbReference type="EMBL" id="QNTQ01000010">
    <property type="protein sequence ID" value="RBI84568.1"/>
    <property type="molecule type" value="Genomic_DNA"/>
</dbReference>
<evidence type="ECO:0000256" key="2">
    <source>
        <dbReference type="SAM" id="MobiDB-lite"/>
    </source>
</evidence>
<dbReference type="SMART" id="SM00327">
    <property type="entry name" value="VWA"/>
    <property type="match status" value="1"/>
</dbReference>
<dbReference type="CDD" id="cd01451">
    <property type="entry name" value="vWA_Magnesium_chelatase"/>
    <property type="match status" value="1"/>
</dbReference>
<dbReference type="NCBIfam" id="NF009943">
    <property type="entry name" value="PRK13406.1"/>
    <property type="match status" value="1"/>
</dbReference>
<reference evidence="4 5" key="1">
    <citation type="submission" date="2018-07" db="EMBL/GenBank/DDBJ databases">
        <title>Rhodosalinus sp. strain E84T genomic sequence and assembly.</title>
        <authorList>
            <person name="Liu Z.-W."/>
            <person name="Lu D.-C."/>
        </authorList>
    </citation>
    <scope>NUCLEOTIDE SEQUENCE [LARGE SCALE GENOMIC DNA]</scope>
    <source>
        <strain evidence="4 5">E84</strain>
    </source>
</reference>
<dbReference type="AlphaFoldDB" id="A0A365U7C6"/>
<dbReference type="SUPFAM" id="SSF53300">
    <property type="entry name" value="vWA-like"/>
    <property type="match status" value="1"/>
</dbReference>
<proteinExistence type="inferred from homology"/>
<feature type="domain" description="VWFA" evidence="3">
    <location>
        <begin position="376"/>
        <end position="516"/>
    </location>
</feature>
<dbReference type="OrthoDB" id="9775079at2"/>
<dbReference type="RefSeq" id="WP_113289607.1">
    <property type="nucleotide sequence ID" value="NZ_QNTQ01000010.1"/>
</dbReference>
<dbReference type="Gene3D" id="1.10.8.80">
    <property type="entry name" value="Magnesium chelatase subunit I, C-Terminal domain"/>
    <property type="match status" value="1"/>
</dbReference>
<dbReference type="InterPro" id="IPR041702">
    <property type="entry name" value="BchD/ChlD_VWA"/>
</dbReference>
<sequence length="558" mass="58406">MSEGAARWDRALRALTLLAVDPAGLRGMVLRARVGPVRQKFEALVADLGGEAHRIHPEIGDAELYGGLDVTATLAAGRPVVTGGLADRPCRLILPMAERCAPDLAARLAQLLDASPGHSLILLDEGAEADERAPAPLSERLAFTADLDGIGRLEARGELPHAAIAAARARLPRIALPDEAAAALTALAARFGIDSLRAPLLALRAARAAAALDGRDAVAEDDIREAAELVYPSRATQAPEPPPEEDDTPPQEPPEPEAETPDDDGQLGDLPEELLVEAVAALLPPDLLTRLAEGKASRAARGSGAGAKRRGNRRGRPLPSRPGRPGGRERVDLVATLRAAAPWQTIRRRHEPGPGRVRVHASDIRLRRYEDRSDRLVIFTVDASGSLAMTRLNEAKGAVELLLAEAYARRDHVALIAFRGAGAELLLPPTRSLVQTKRRLAALPGGGGTPLAAGLQAAGLLAHQAQGRGLSPRLAILTDGRANVSLEGAGGRAQATEDAARMARLLRAQGVPALVIDTAARRGDAGRTLSDGLGAAYLALPRADARRLSGAISSALGD</sequence>
<gene>
    <name evidence="4" type="ORF">DRV85_11445</name>
</gene>
<feature type="region of interest" description="Disordered" evidence="2">
    <location>
        <begin position="229"/>
        <end position="268"/>
    </location>
</feature>
<dbReference type="InterPro" id="IPR027417">
    <property type="entry name" value="P-loop_NTPase"/>
</dbReference>
<dbReference type="InterPro" id="IPR002035">
    <property type="entry name" value="VWF_A"/>
</dbReference>
<dbReference type="Proteomes" id="UP000253370">
    <property type="component" value="Unassembled WGS sequence"/>
</dbReference>
<protein>
    <submittedName>
        <fullName evidence="4">Magnesium chelatase subunit D</fullName>
    </submittedName>
</protein>